<sequence length="326" mass="34663">MPPSVMSRLAVAFLGAAAMVQAAPAAAPVSAGVQVERRAVSDDLLATFEHVQQFAAASYCPVNNNSTGTKLACTSGVCPLVESADTETVLEFENSLLTDVTGYVAVDKTNSLIVVAFRGSNSVRNYLADINFPAIPATDICASCTADAGFYTSWREAREGVLSAVESAITANPDYSIIATGHSLGGAIANFAAAELRLKGHKVKLYTFGAPRIGDSNISDFISDQGDNFRLTHLNDPVPHLPPIALGFVHISPEYYISVENYVEVTANDVTGPLNGSINLHGNTGKLFLDVDAHGWYLGNISSCYPDDLFEFRRKRDVGSVELPGL</sequence>
<dbReference type="InterPro" id="IPR051299">
    <property type="entry name" value="AB_hydrolase_lip/est"/>
</dbReference>
<dbReference type="EMBL" id="ML995496">
    <property type="protein sequence ID" value="KAF2138475.1"/>
    <property type="molecule type" value="Genomic_DNA"/>
</dbReference>
<evidence type="ECO:0000313" key="5">
    <source>
        <dbReference type="EMBL" id="KAF2138475.1"/>
    </source>
</evidence>
<dbReference type="Gene3D" id="3.40.50.1820">
    <property type="entry name" value="alpha/beta hydrolase"/>
    <property type="match status" value="1"/>
</dbReference>
<keyword evidence="1 3" id="KW-0732">Signal</keyword>
<dbReference type="CDD" id="cd00519">
    <property type="entry name" value="Lipase_3"/>
    <property type="match status" value="1"/>
</dbReference>
<feature type="chain" id="PRO_5025380874" description="Fungal lipase-type domain-containing protein" evidence="3">
    <location>
        <begin position="23"/>
        <end position="326"/>
    </location>
</feature>
<feature type="signal peptide" evidence="3">
    <location>
        <begin position="1"/>
        <end position="22"/>
    </location>
</feature>
<dbReference type="AlphaFoldDB" id="A0A6A6B5D3"/>
<reference evidence="5" key="1">
    <citation type="journal article" date="2020" name="Stud. Mycol.">
        <title>101 Dothideomycetes genomes: a test case for predicting lifestyles and emergence of pathogens.</title>
        <authorList>
            <person name="Haridas S."/>
            <person name="Albert R."/>
            <person name="Binder M."/>
            <person name="Bloem J."/>
            <person name="Labutti K."/>
            <person name="Salamov A."/>
            <person name="Andreopoulos B."/>
            <person name="Baker S."/>
            <person name="Barry K."/>
            <person name="Bills G."/>
            <person name="Bluhm B."/>
            <person name="Cannon C."/>
            <person name="Castanera R."/>
            <person name="Culley D."/>
            <person name="Daum C."/>
            <person name="Ezra D."/>
            <person name="Gonzalez J."/>
            <person name="Henrissat B."/>
            <person name="Kuo A."/>
            <person name="Liang C."/>
            <person name="Lipzen A."/>
            <person name="Lutzoni F."/>
            <person name="Magnuson J."/>
            <person name="Mondo S."/>
            <person name="Nolan M."/>
            <person name="Ohm R."/>
            <person name="Pangilinan J."/>
            <person name="Park H.-J."/>
            <person name="Ramirez L."/>
            <person name="Alfaro M."/>
            <person name="Sun H."/>
            <person name="Tritt A."/>
            <person name="Yoshinaga Y."/>
            <person name="Zwiers L.-H."/>
            <person name="Turgeon B."/>
            <person name="Goodwin S."/>
            <person name="Spatafora J."/>
            <person name="Crous P."/>
            <person name="Grigoriev I."/>
        </authorList>
    </citation>
    <scope>NUCLEOTIDE SEQUENCE</scope>
    <source>
        <strain evidence="5">CBS 121167</strain>
    </source>
</reference>
<dbReference type="InterPro" id="IPR002921">
    <property type="entry name" value="Fungal_lipase-type"/>
</dbReference>
<evidence type="ECO:0000256" key="3">
    <source>
        <dbReference type="SAM" id="SignalP"/>
    </source>
</evidence>
<dbReference type="PANTHER" id="PTHR46640">
    <property type="entry name" value="TRIACYLGLYCEROL LIPASE, PUTATIVE (AFU_ORTHOLOGUE AFUA_6G06510)-RELATED"/>
    <property type="match status" value="1"/>
</dbReference>
<dbReference type="PANTHER" id="PTHR46640:SF1">
    <property type="entry name" value="FUNGAL LIPASE-LIKE DOMAIN-CONTAINING PROTEIN-RELATED"/>
    <property type="match status" value="1"/>
</dbReference>
<dbReference type="RefSeq" id="XP_033394188.1">
    <property type="nucleotide sequence ID" value="XM_033547256.1"/>
</dbReference>
<dbReference type="InterPro" id="IPR029058">
    <property type="entry name" value="AB_hydrolase_fold"/>
</dbReference>
<keyword evidence="2" id="KW-0378">Hydrolase</keyword>
<keyword evidence="6" id="KW-1185">Reference proteome</keyword>
<gene>
    <name evidence="5" type="ORF">K452DRAFT_87132</name>
</gene>
<organism evidence="5 6">
    <name type="scientific">Aplosporella prunicola CBS 121167</name>
    <dbReference type="NCBI Taxonomy" id="1176127"/>
    <lineage>
        <taxon>Eukaryota</taxon>
        <taxon>Fungi</taxon>
        <taxon>Dikarya</taxon>
        <taxon>Ascomycota</taxon>
        <taxon>Pezizomycotina</taxon>
        <taxon>Dothideomycetes</taxon>
        <taxon>Dothideomycetes incertae sedis</taxon>
        <taxon>Botryosphaeriales</taxon>
        <taxon>Aplosporellaceae</taxon>
        <taxon>Aplosporella</taxon>
    </lineage>
</organism>
<proteinExistence type="predicted"/>
<protein>
    <recommendedName>
        <fullName evidence="4">Fungal lipase-type domain-containing protein</fullName>
    </recommendedName>
</protein>
<accession>A0A6A6B5D3</accession>
<dbReference type="Pfam" id="PF01764">
    <property type="entry name" value="Lipase_3"/>
    <property type="match status" value="1"/>
</dbReference>
<evidence type="ECO:0000259" key="4">
    <source>
        <dbReference type="Pfam" id="PF01764"/>
    </source>
</evidence>
<feature type="domain" description="Fungal lipase-type" evidence="4">
    <location>
        <begin position="114"/>
        <end position="244"/>
    </location>
</feature>
<dbReference type="GO" id="GO:0016787">
    <property type="term" value="F:hydrolase activity"/>
    <property type="evidence" value="ECO:0007669"/>
    <property type="project" value="UniProtKB-KW"/>
</dbReference>
<dbReference type="SUPFAM" id="SSF53474">
    <property type="entry name" value="alpha/beta-Hydrolases"/>
    <property type="match status" value="1"/>
</dbReference>
<evidence type="ECO:0000256" key="2">
    <source>
        <dbReference type="ARBA" id="ARBA00022801"/>
    </source>
</evidence>
<dbReference type="GeneID" id="54304763"/>
<dbReference type="Proteomes" id="UP000799438">
    <property type="component" value="Unassembled WGS sequence"/>
</dbReference>
<dbReference type="GO" id="GO:0006629">
    <property type="term" value="P:lipid metabolic process"/>
    <property type="evidence" value="ECO:0007669"/>
    <property type="project" value="InterPro"/>
</dbReference>
<name>A0A6A6B5D3_9PEZI</name>
<evidence type="ECO:0000313" key="6">
    <source>
        <dbReference type="Proteomes" id="UP000799438"/>
    </source>
</evidence>
<evidence type="ECO:0000256" key="1">
    <source>
        <dbReference type="ARBA" id="ARBA00022729"/>
    </source>
</evidence>
<dbReference type="OrthoDB" id="426718at2759"/>